<reference evidence="1 2" key="1">
    <citation type="submission" date="2012-08" db="EMBL/GenBank/DDBJ databases">
        <title>Oryza genome evolution.</title>
        <authorList>
            <person name="Wing R.A."/>
        </authorList>
    </citation>
    <scope>NUCLEOTIDE SEQUENCE</scope>
</reference>
<dbReference type="AlphaFoldDB" id="A0A0D9WW09"/>
<reference evidence="2" key="2">
    <citation type="submission" date="2013-12" db="EMBL/GenBank/DDBJ databases">
        <authorList>
            <person name="Yu Y."/>
            <person name="Lee S."/>
            <person name="de Baynast K."/>
            <person name="Wissotski M."/>
            <person name="Liu L."/>
            <person name="Talag J."/>
            <person name="Goicoechea J."/>
            <person name="Angelova A."/>
            <person name="Jetty R."/>
            <person name="Kudrna D."/>
            <person name="Golser W."/>
            <person name="Rivera L."/>
            <person name="Zhang J."/>
            <person name="Wing R."/>
        </authorList>
    </citation>
    <scope>NUCLEOTIDE SEQUENCE</scope>
</reference>
<keyword evidence="2" id="KW-1185">Reference proteome</keyword>
<sequence length="86" mass="9813">MEFMLLLHHSPKSWNCQRSAPPREKRGWAGYCATTGKAAKPTAPRRCELEATVLRQPFISSSLLLFQGMELSSRPGINKRKSRERQ</sequence>
<reference evidence="1" key="3">
    <citation type="submission" date="2015-04" db="UniProtKB">
        <authorList>
            <consortium name="EnsemblPlants"/>
        </authorList>
    </citation>
    <scope>IDENTIFICATION</scope>
</reference>
<name>A0A0D9WW09_9ORYZ</name>
<organism evidence="1 2">
    <name type="scientific">Leersia perrieri</name>
    <dbReference type="NCBI Taxonomy" id="77586"/>
    <lineage>
        <taxon>Eukaryota</taxon>
        <taxon>Viridiplantae</taxon>
        <taxon>Streptophyta</taxon>
        <taxon>Embryophyta</taxon>
        <taxon>Tracheophyta</taxon>
        <taxon>Spermatophyta</taxon>
        <taxon>Magnoliopsida</taxon>
        <taxon>Liliopsida</taxon>
        <taxon>Poales</taxon>
        <taxon>Poaceae</taxon>
        <taxon>BOP clade</taxon>
        <taxon>Oryzoideae</taxon>
        <taxon>Oryzeae</taxon>
        <taxon>Oryzinae</taxon>
        <taxon>Leersia</taxon>
    </lineage>
</organism>
<dbReference type="Gramene" id="LPERR07G04050.1">
    <property type="protein sequence ID" value="LPERR07G04050.1"/>
    <property type="gene ID" value="LPERR07G04050"/>
</dbReference>
<dbReference type="HOGENOM" id="CLU_2501199_0_0_1"/>
<proteinExistence type="predicted"/>
<dbReference type="Proteomes" id="UP000032180">
    <property type="component" value="Chromosome 7"/>
</dbReference>
<evidence type="ECO:0000313" key="2">
    <source>
        <dbReference type="Proteomes" id="UP000032180"/>
    </source>
</evidence>
<protein>
    <submittedName>
        <fullName evidence="1">Uncharacterized protein</fullName>
    </submittedName>
</protein>
<accession>A0A0D9WW09</accession>
<dbReference type="EnsemblPlants" id="LPERR07G04050.1">
    <property type="protein sequence ID" value="LPERR07G04050.1"/>
    <property type="gene ID" value="LPERR07G04050"/>
</dbReference>
<evidence type="ECO:0000313" key="1">
    <source>
        <dbReference type="EnsemblPlants" id="LPERR07G04050.1"/>
    </source>
</evidence>